<dbReference type="GO" id="GO:0003676">
    <property type="term" value="F:nucleic acid binding"/>
    <property type="evidence" value="ECO:0007669"/>
    <property type="project" value="InterPro"/>
</dbReference>
<dbReference type="OrthoDB" id="10249562at2759"/>
<dbReference type="InterPro" id="IPR011856">
    <property type="entry name" value="tRNA_endonuc-like_dom_sf"/>
</dbReference>
<organism evidence="5 6">
    <name type="scientific">Ramazzottius varieornatus</name>
    <name type="common">Water bear</name>
    <name type="synonym">Tardigrade</name>
    <dbReference type="NCBI Taxonomy" id="947166"/>
    <lineage>
        <taxon>Eukaryota</taxon>
        <taxon>Metazoa</taxon>
        <taxon>Ecdysozoa</taxon>
        <taxon>Tardigrada</taxon>
        <taxon>Eutardigrada</taxon>
        <taxon>Parachela</taxon>
        <taxon>Hypsibioidea</taxon>
        <taxon>Ramazzottiidae</taxon>
        <taxon>Ramazzottius</taxon>
    </lineage>
</organism>
<name>A0A1D1VCE5_RAMVA</name>
<keyword evidence="6" id="KW-1185">Reference proteome</keyword>
<dbReference type="GO" id="GO:0000213">
    <property type="term" value="F:tRNA-intron lyase activity"/>
    <property type="evidence" value="ECO:0007669"/>
    <property type="project" value="UniProtKB-EC"/>
</dbReference>
<evidence type="ECO:0000256" key="2">
    <source>
        <dbReference type="ARBA" id="ARBA00012573"/>
    </source>
</evidence>
<dbReference type="Gene3D" id="3.40.1350.10">
    <property type="match status" value="1"/>
</dbReference>
<dbReference type="GO" id="GO:0000379">
    <property type="term" value="P:tRNA-type intron splice site recognition and cleavage"/>
    <property type="evidence" value="ECO:0007669"/>
    <property type="project" value="TreeGrafter"/>
</dbReference>
<evidence type="ECO:0000259" key="4">
    <source>
        <dbReference type="Pfam" id="PF01974"/>
    </source>
</evidence>
<evidence type="ECO:0000313" key="5">
    <source>
        <dbReference type="EMBL" id="GAU98485.1"/>
    </source>
</evidence>
<dbReference type="AlphaFoldDB" id="A0A1D1VCE5"/>
<sequence>MKRTGKSRQRIYDQQPASVYRLPIFKRGRKNDVLPQDGEKQAPYPTPDEGLQLQGLLIDTNVYLYDRASYDFLRFLRGYFGEYYRGGFDNPEQGSPQRECDDLEQFPPSPHRLPVASLNLFEAYFLNFICNSLEIWDGVSSIRISRQNLMHTFTERDSHFPYMFAVYAHLKRKRYTIKSGLKFGTDFVLYEYGPAVTHSLYAVHVLIPGIRDSGLAAIDAMQRASNSVKKDLLLVRVNSEGVSDDELMKPDCFAKMSVMEIIVRRRERLTSQAT</sequence>
<dbReference type="InterPro" id="IPR006676">
    <property type="entry name" value="tRNA_splic"/>
</dbReference>
<evidence type="ECO:0000313" key="6">
    <source>
        <dbReference type="Proteomes" id="UP000186922"/>
    </source>
</evidence>
<accession>A0A1D1VCE5</accession>
<feature type="domain" description="tRNA intron endonuclease catalytic" evidence="4">
    <location>
        <begin position="163"/>
        <end position="241"/>
    </location>
</feature>
<protein>
    <recommendedName>
        <fullName evidence="2">tRNA-intron lyase</fullName>
        <ecNumber evidence="2">4.6.1.16</ecNumber>
    </recommendedName>
</protein>
<dbReference type="PANTHER" id="PTHR21227:SF0">
    <property type="entry name" value="TRNA-SPLICING ENDONUCLEASE SUBUNIT SEN2"/>
    <property type="match status" value="1"/>
</dbReference>
<dbReference type="Pfam" id="PF01974">
    <property type="entry name" value="tRNA_int_endo"/>
    <property type="match status" value="1"/>
</dbReference>
<dbReference type="GO" id="GO:0000214">
    <property type="term" value="C:tRNA-intron endonuclease complex"/>
    <property type="evidence" value="ECO:0007669"/>
    <property type="project" value="TreeGrafter"/>
</dbReference>
<dbReference type="PANTHER" id="PTHR21227">
    <property type="entry name" value="TRNA-SPLICING ENDONUCLEASE SUBUNIT SEN2"/>
    <property type="match status" value="1"/>
</dbReference>
<comment type="catalytic activity">
    <reaction evidence="3">
        <text>pretRNA = a 3'-half-tRNA molecule with a 5'-OH end + a 5'-half-tRNA molecule with a 2',3'-cyclic phosphate end + an intron with a 2',3'-cyclic phosphate and a 5'-hydroxyl terminus.</text>
        <dbReference type="EC" id="4.6.1.16"/>
    </reaction>
</comment>
<dbReference type="STRING" id="947166.A0A1D1VCE5"/>
<dbReference type="SUPFAM" id="SSF53032">
    <property type="entry name" value="tRNA-intron endonuclease catalytic domain-like"/>
    <property type="match status" value="1"/>
</dbReference>
<dbReference type="Proteomes" id="UP000186922">
    <property type="component" value="Unassembled WGS sequence"/>
</dbReference>
<dbReference type="InterPro" id="IPR006677">
    <property type="entry name" value="tRNA_intron_Endonuc_cat-like"/>
</dbReference>
<dbReference type="GO" id="GO:0005737">
    <property type="term" value="C:cytoplasm"/>
    <property type="evidence" value="ECO:0007669"/>
    <property type="project" value="TreeGrafter"/>
</dbReference>
<reference evidence="5 6" key="1">
    <citation type="journal article" date="2016" name="Nat. Commun.">
        <title>Extremotolerant tardigrade genome and improved radiotolerance of human cultured cells by tardigrade-unique protein.</title>
        <authorList>
            <person name="Hashimoto T."/>
            <person name="Horikawa D.D."/>
            <person name="Saito Y."/>
            <person name="Kuwahara H."/>
            <person name="Kozuka-Hata H."/>
            <person name="Shin-I T."/>
            <person name="Minakuchi Y."/>
            <person name="Ohishi K."/>
            <person name="Motoyama A."/>
            <person name="Aizu T."/>
            <person name="Enomoto A."/>
            <person name="Kondo K."/>
            <person name="Tanaka S."/>
            <person name="Hara Y."/>
            <person name="Koshikawa S."/>
            <person name="Sagara H."/>
            <person name="Miura T."/>
            <person name="Yokobori S."/>
            <person name="Miyagawa K."/>
            <person name="Suzuki Y."/>
            <person name="Kubo T."/>
            <person name="Oyama M."/>
            <person name="Kohara Y."/>
            <person name="Fujiyama A."/>
            <person name="Arakawa K."/>
            <person name="Katayama T."/>
            <person name="Toyoda A."/>
            <person name="Kunieda T."/>
        </authorList>
    </citation>
    <scope>NUCLEOTIDE SEQUENCE [LARGE SCALE GENOMIC DNA]</scope>
    <source>
        <strain evidence="5 6">YOKOZUNA-1</strain>
    </source>
</reference>
<dbReference type="EC" id="4.6.1.16" evidence="2"/>
<gene>
    <name evidence="5" type="primary">RvY_09624-1</name>
    <name evidence="5" type="synonym">RvY_09624.1</name>
    <name evidence="5" type="ORF">RvY_09624</name>
</gene>
<proteinExistence type="inferred from homology"/>
<comment type="caution">
    <text evidence="5">The sequence shown here is derived from an EMBL/GenBank/DDBJ whole genome shotgun (WGS) entry which is preliminary data.</text>
</comment>
<comment type="similarity">
    <text evidence="1">Belongs to the tRNA-intron endonuclease family.</text>
</comment>
<dbReference type="InterPro" id="IPR036167">
    <property type="entry name" value="tRNA_intron_Endo_cat-like_sf"/>
</dbReference>
<dbReference type="CDD" id="cd22363">
    <property type="entry name" value="tRNA-intron_lyase_C"/>
    <property type="match status" value="1"/>
</dbReference>
<evidence type="ECO:0000256" key="3">
    <source>
        <dbReference type="ARBA" id="ARBA00034031"/>
    </source>
</evidence>
<dbReference type="EMBL" id="BDGG01000004">
    <property type="protein sequence ID" value="GAU98485.1"/>
    <property type="molecule type" value="Genomic_DNA"/>
</dbReference>
<evidence type="ECO:0000256" key="1">
    <source>
        <dbReference type="ARBA" id="ARBA00008078"/>
    </source>
</evidence>